<dbReference type="AlphaFoldDB" id="A0A562STH6"/>
<evidence type="ECO:0000313" key="3">
    <source>
        <dbReference type="Proteomes" id="UP000316778"/>
    </source>
</evidence>
<keyword evidence="1" id="KW-0732">Signal</keyword>
<proteinExistence type="predicted"/>
<dbReference type="OrthoDB" id="714262at2"/>
<dbReference type="EMBL" id="VLLG01000005">
    <property type="protein sequence ID" value="TWI84070.1"/>
    <property type="molecule type" value="Genomic_DNA"/>
</dbReference>
<accession>A0A562STH6</accession>
<evidence type="ECO:0000256" key="1">
    <source>
        <dbReference type="SAM" id="SignalP"/>
    </source>
</evidence>
<feature type="signal peptide" evidence="1">
    <location>
        <begin position="1"/>
        <end position="25"/>
    </location>
</feature>
<organism evidence="2 3">
    <name type="scientific">Chitinophaga japonensis</name>
    <name type="common">Flexibacter japonensis</name>
    <dbReference type="NCBI Taxonomy" id="104662"/>
    <lineage>
        <taxon>Bacteria</taxon>
        <taxon>Pseudomonadati</taxon>
        <taxon>Bacteroidota</taxon>
        <taxon>Chitinophagia</taxon>
        <taxon>Chitinophagales</taxon>
        <taxon>Chitinophagaceae</taxon>
        <taxon>Chitinophaga</taxon>
    </lineage>
</organism>
<dbReference type="SUPFAM" id="SSF49464">
    <property type="entry name" value="Carboxypeptidase regulatory domain-like"/>
    <property type="match status" value="1"/>
</dbReference>
<comment type="caution">
    <text evidence="2">The sequence shown here is derived from an EMBL/GenBank/DDBJ whole genome shotgun (WGS) entry which is preliminary data.</text>
</comment>
<feature type="chain" id="PRO_5021795451" description="Carboxypeptidase-like protein" evidence="1">
    <location>
        <begin position="26"/>
        <end position="256"/>
    </location>
</feature>
<gene>
    <name evidence="2" type="ORF">LX66_4432</name>
</gene>
<name>A0A562STH6_CHIJA</name>
<dbReference type="InterPro" id="IPR008969">
    <property type="entry name" value="CarboxyPept-like_regulatory"/>
</dbReference>
<reference evidence="2 3" key="1">
    <citation type="journal article" date="2013" name="Stand. Genomic Sci.">
        <title>Genomic Encyclopedia of Type Strains, Phase I: The one thousand microbial genomes (KMG-I) project.</title>
        <authorList>
            <person name="Kyrpides N.C."/>
            <person name="Woyke T."/>
            <person name="Eisen J.A."/>
            <person name="Garrity G."/>
            <person name="Lilburn T.G."/>
            <person name="Beck B.J."/>
            <person name="Whitman W.B."/>
            <person name="Hugenholtz P."/>
            <person name="Klenk H.P."/>
        </authorList>
    </citation>
    <scope>NUCLEOTIDE SEQUENCE [LARGE SCALE GENOMIC DNA]</scope>
    <source>
        <strain evidence="2 3">DSM 13484</strain>
    </source>
</reference>
<dbReference type="Proteomes" id="UP000316778">
    <property type="component" value="Unassembled WGS sequence"/>
</dbReference>
<sequence>MGISNLLQKTVLSVVLALLSLAAAAQVQLKGTVYDRSARIGMPGVSVRSTSGAGTVTDSMGRYSIHLGPADSISFSYQGKATQKFPVRDIDTYHPFDIKLHVDVQVLPTVEVSATRPHSYQFDSLENRNEYRRVFDYDPQFLSGGSSNGFGVGVNLEMLLSGKKIKRMEHFRQLLEQQEREKYVSHRFSKELVKRITGLETPALDTFMVYYRPTYEMLWSFENEYEYYKYIRDWGEYFAETWRRAYPARDSFSTHQ</sequence>
<protein>
    <recommendedName>
        <fullName evidence="4">Carboxypeptidase-like protein</fullName>
    </recommendedName>
</protein>
<evidence type="ECO:0000313" key="2">
    <source>
        <dbReference type="EMBL" id="TWI84070.1"/>
    </source>
</evidence>
<keyword evidence="3" id="KW-1185">Reference proteome</keyword>
<evidence type="ECO:0008006" key="4">
    <source>
        <dbReference type="Google" id="ProtNLM"/>
    </source>
</evidence>
<dbReference type="RefSeq" id="WP_145717602.1">
    <property type="nucleotide sequence ID" value="NZ_BAAAFY010000002.1"/>
</dbReference>